<dbReference type="GO" id="GO:0017118">
    <property type="term" value="F:lipoyltransferase activity"/>
    <property type="evidence" value="ECO:0007669"/>
    <property type="project" value="TreeGrafter"/>
</dbReference>
<dbReference type="UniPathway" id="UPA00537">
    <property type="reaction ID" value="UER00595"/>
</dbReference>
<dbReference type="GO" id="GO:0005739">
    <property type="term" value="C:mitochondrion"/>
    <property type="evidence" value="ECO:0007669"/>
    <property type="project" value="TreeGrafter"/>
</dbReference>
<dbReference type="FunCoup" id="A0A2N3MZE0">
    <property type="interactions" value="243"/>
</dbReference>
<comment type="function">
    <text evidence="1">Catalyzes both the ATP-dependent activation of exogenously supplied lipoate to lipoyl-AMP and the transfer of the activated lipoyl onto the lipoyl domains of lipoate-dependent enzymes.</text>
</comment>
<evidence type="ECO:0000256" key="4">
    <source>
        <dbReference type="ARBA" id="ARBA00015925"/>
    </source>
</evidence>
<comment type="caution">
    <text evidence="6">The sequence shown here is derived from an EMBL/GenBank/DDBJ whole genome shotgun (WGS) entry which is preliminary data.</text>
</comment>
<evidence type="ECO:0000259" key="5">
    <source>
        <dbReference type="PROSITE" id="PS51733"/>
    </source>
</evidence>
<dbReference type="InterPro" id="IPR004562">
    <property type="entry name" value="LipoylTrfase_LipoateP_Ligase"/>
</dbReference>
<dbReference type="SUPFAM" id="SSF55681">
    <property type="entry name" value="Class II aaRS and biotin synthetases"/>
    <property type="match status" value="1"/>
</dbReference>
<evidence type="ECO:0000256" key="3">
    <source>
        <dbReference type="ARBA" id="ARBA00008242"/>
    </source>
</evidence>
<dbReference type="Gene3D" id="3.30.930.10">
    <property type="entry name" value="Bira Bifunctional Protein, Domain 2"/>
    <property type="match status" value="1"/>
</dbReference>
<comment type="pathway">
    <text evidence="2">Protein modification; protein lipoylation via exogenous pathway; protein N(6)-(lipoyl)lysine from lipoate: step 2/2.</text>
</comment>
<evidence type="ECO:0000313" key="6">
    <source>
        <dbReference type="EMBL" id="PKS05554.1"/>
    </source>
</evidence>
<evidence type="ECO:0000256" key="2">
    <source>
        <dbReference type="ARBA" id="ARBA00005085"/>
    </source>
</evidence>
<protein>
    <recommendedName>
        <fullName evidence="4">Putative lipoate-protein ligase A</fullName>
    </recommendedName>
</protein>
<accession>A0A2N3MZE0</accession>
<dbReference type="EMBL" id="NLAX01001584">
    <property type="protein sequence ID" value="PKS05554.1"/>
    <property type="molecule type" value="Genomic_DNA"/>
</dbReference>
<dbReference type="PANTHER" id="PTHR12561">
    <property type="entry name" value="LIPOATE-PROTEIN LIGASE"/>
    <property type="match status" value="1"/>
</dbReference>
<dbReference type="Pfam" id="PF21948">
    <property type="entry name" value="LplA-B_cat"/>
    <property type="match status" value="1"/>
</dbReference>
<reference evidence="6 7" key="1">
    <citation type="journal article" date="2017" name="G3 (Bethesda)">
        <title>First Draft Genome Sequence of the Pathogenic Fungus Lomentospora prolificans (Formerly Scedosporium prolificans).</title>
        <authorList>
            <person name="Luo R."/>
            <person name="Zimin A."/>
            <person name="Workman R."/>
            <person name="Fan Y."/>
            <person name="Pertea G."/>
            <person name="Grossman N."/>
            <person name="Wear M.P."/>
            <person name="Jia B."/>
            <person name="Miller H."/>
            <person name="Casadevall A."/>
            <person name="Timp W."/>
            <person name="Zhang S.X."/>
            <person name="Salzberg S.L."/>
        </authorList>
    </citation>
    <scope>NUCLEOTIDE SEQUENCE [LARGE SCALE GENOMIC DNA]</scope>
    <source>
        <strain evidence="6 7">JHH-5317</strain>
    </source>
</reference>
<sequence>MRNALHFPPILSRRASRVTQLQSRAPSHLISLTSRRQFTDAASHPSNKVQFYLSRTNDPYLNLSIEHHLLQKSPPDSTICFLYTNRPCIVIGRNQNPWLEVNLPLIEQLRAKSESGDADALRIELVRRRSGGGTVFHDGGNVNYSVICPPATFDRDKHAEMVVRALRHLGVSGAKVNCRHDIVVDVNGSQETPKEGCPIEQQSPSTFKVSGSAYKLTRLRSLHHGTCLLSSPNLGNISSYLRSPAEPFIKARGVESVRSKVRNVGVGNADFEQAVKEEFGKMYGKFDVDIVVGDEALEIPNVSSGLSELKTRDWAGLHLDVRQGVIQAIKIDERPTLRADVAKDHLLNTSFFELPNWNDLLAAGGLRATHVDEVASWLQGLLGDSCKQKDP</sequence>
<dbReference type="PROSITE" id="PS51733">
    <property type="entry name" value="BPL_LPL_CATALYTIC"/>
    <property type="match status" value="1"/>
</dbReference>
<organism evidence="6 7">
    <name type="scientific">Lomentospora prolificans</name>
    <dbReference type="NCBI Taxonomy" id="41688"/>
    <lineage>
        <taxon>Eukaryota</taxon>
        <taxon>Fungi</taxon>
        <taxon>Dikarya</taxon>
        <taxon>Ascomycota</taxon>
        <taxon>Pezizomycotina</taxon>
        <taxon>Sordariomycetes</taxon>
        <taxon>Hypocreomycetidae</taxon>
        <taxon>Microascales</taxon>
        <taxon>Microascaceae</taxon>
        <taxon>Lomentospora</taxon>
    </lineage>
</organism>
<dbReference type="Proteomes" id="UP000233524">
    <property type="component" value="Unassembled WGS sequence"/>
</dbReference>
<evidence type="ECO:0000256" key="1">
    <source>
        <dbReference type="ARBA" id="ARBA00003253"/>
    </source>
</evidence>
<proteinExistence type="inferred from homology"/>
<dbReference type="VEuPathDB" id="FungiDB:jhhlp_008071"/>
<dbReference type="OrthoDB" id="201621at2759"/>
<dbReference type="InterPro" id="IPR004143">
    <property type="entry name" value="BPL_LPL_catalytic"/>
</dbReference>
<keyword evidence="7" id="KW-1185">Reference proteome</keyword>
<name>A0A2N3MZE0_9PEZI</name>
<evidence type="ECO:0000313" key="7">
    <source>
        <dbReference type="Proteomes" id="UP000233524"/>
    </source>
</evidence>
<gene>
    <name evidence="6" type="ORF">jhhlp_008071</name>
</gene>
<dbReference type="GO" id="GO:0009249">
    <property type="term" value="P:protein lipoylation"/>
    <property type="evidence" value="ECO:0007669"/>
    <property type="project" value="InterPro"/>
</dbReference>
<dbReference type="CDD" id="cd16443">
    <property type="entry name" value="LplA"/>
    <property type="match status" value="1"/>
</dbReference>
<feature type="domain" description="BPL/LPL catalytic" evidence="5">
    <location>
        <begin position="74"/>
        <end position="287"/>
    </location>
</feature>
<dbReference type="AlphaFoldDB" id="A0A2N3MZE0"/>
<comment type="similarity">
    <text evidence="3">Belongs to the LplA family.</text>
</comment>
<dbReference type="InParanoid" id="A0A2N3MZE0"/>
<dbReference type="PANTHER" id="PTHR12561:SF3">
    <property type="entry name" value="LIPOYLTRANSFERASE 1, MITOCHONDRIAL"/>
    <property type="match status" value="1"/>
</dbReference>
<dbReference type="STRING" id="41688.A0A2N3MZE0"/>
<dbReference type="InterPro" id="IPR045864">
    <property type="entry name" value="aa-tRNA-synth_II/BPL/LPL"/>
</dbReference>